<dbReference type="PANTHER" id="PTHR16433">
    <property type="entry name" value="DOLICHOL-PHOSPHATE MANNOSYLTRANSFERASE SUBUNIT 3"/>
    <property type="match status" value="1"/>
</dbReference>
<comment type="pathway">
    <text evidence="7">Protein modification; protein glycosylation.</text>
</comment>
<keyword evidence="4 7" id="KW-0256">Endoplasmic reticulum</keyword>
<dbReference type="GO" id="GO:0033185">
    <property type="term" value="C:dolichol-phosphate-mannose synthase complex"/>
    <property type="evidence" value="ECO:0007669"/>
    <property type="project" value="TreeGrafter"/>
</dbReference>
<dbReference type="GO" id="GO:0016757">
    <property type="term" value="F:glycosyltransferase activity"/>
    <property type="evidence" value="ECO:0007669"/>
    <property type="project" value="UniProtKB-KW"/>
</dbReference>
<organism evidence="8 9">
    <name type="scientific">Calocera viscosa (strain TUFC12733)</name>
    <dbReference type="NCBI Taxonomy" id="1330018"/>
    <lineage>
        <taxon>Eukaryota</taxon>
        <taxon>Fungi</taxon>
        <taxon>Dikarya</taxon>
        <taxon>Basidiomycota</taxon>
        <taxon>Agaricomycotina</taxon>
        <taxon>Dacrymycetes</taxon>
        <taxon>Dacrymycetales</taxon>
        <taxon>Dacrymycetaceae</taxon>
        <taxon>Calocera</taxon>
    </lineage>
</organism>
<protein>
    <recommendedName>
        <fullName evidence="7">Dolichol-phosphate mannosyltransferase subunit 3</fullName>
    </recommendedName>
</protein>
<evidence type="ECO:0000256" key="5">
    <source>
        <dbReference type="ARBA" id="ARBA00022989"/>
    </source>
</evidence>
<dbReference type="GO" id="GO:0005789">
    <property type="term" value="C:endoplasmic reticulum membrane"/>
    <property type="evidence" value="ECO:0007669"/>
    <property type="project" value="UniProtKB-SubCell"/>
</dbReference>
<keyword evidence="3 7" id="KW-0812">Transmembrane</keyword>
<keyword evidence="9" id="KW-1185">Reference proteome</keyword>
<dbReference type="GO" id="GO:0006506">
    <property type="term" value="P:GPI anchor biosynthetic process"/>
    <property type="evidence" value="ECO:0007669"/>
    <property type="project" value="TreeGrafter"/>
</dbReference>
<comment type="subcellular location">
    <subcellularLocation>
        <location evidence="1 7">Endoplasmic reticulum membrane</location>
        <topology evidence="1 7">Multi-pass membrane protein</topology>
    </subcellularLocation>
</comment>
<dbReference type="AlphaFoldDB" id="A0A167JZI6"/>
<comment type="similarity">
    <text evidence="2 7">Belongs to the DPM3 family.</text>
</comment>
<evidence type="ECO:0000256" key="4">
    <source>
        <dbReference type="ARBA" id="ARBA00022824"/>
    </source>
</evidence>
<gene>
    <name evidence="8" type="ORF">CALVIDRAFT_518092</name>
</gene>
<evidence type="ECO:0000256" key="1">
    <source>
        <dbReference type="ARBA" id="ARBA00004477"/>
    </source>
</evidence>
<dbReference type="STRING" id="1330018.A0A167JZI6"/>
<feature type="transmembrane region" description="Helical" evidence="7">
    <location>
        <begin position="7"/>
        <end position="25"/>
    </location>
</feature>
<dbReference type="Pfam" id="PF08285">
    <property type="entry name" value="DPM3"/>
    <property type="match status" value="1"/>
</dbReference>
<evidence type="ECO:0000313" key="9">
    <source>
        <dbReference type="Proteomes" id="UP000076738"/>
    </source>
</evidence>
<evidence type="ECO:0000313" key="8">
    <source>
        <dbReference type="EMBL" id="KZO94101.1"/>
    </source>
</evidence>
<dbReference type="UniPathway" id="UPA00378"/>
<evidence type="ECO:0000256" key="3">
    <source>
        <dbReference type="ARBA" id="ARBA00022692"/>
    </source>
</evidence>
<evidence type="ECO:0000256" key="7">
    <source>
        <dbReference type="RuleBase" id="RU365085"/>
    </source>
</evidence>
<proteinExistence type="inferred from homology"/>
<sequence length="95" mass="10645">MTRASHFVTISAICTLLYALLYLRVIPLPFLSEQIVGELLPVIPWWLLVSFGSYSLGNLGLGLLTFRDCPDAHQQLLMEISEAKNDLRLKGVEVD</sequence>
<dbReference type="OrthoDB" id="2014333at2759"/>
<dbReference type="PANTHER" id="PTHR16433:SF0">
    <property type="entry name" value="DOLICHOL-PHOSPHATE MANNOSYLTRANSFERASE SUBUNIT 3"/>
    <property type="match status" value="1"/>
</dbReference>
<dbReference type="Proteomes" id="UP000076738">
    <property type="component" value="Unassembled WGS sequence"/>
</dbReference>
<keyword evidence="6 7" id="KW-0472">Membrane</keyword>
<accession>A0A167JZI6</accession>
<comment type="subunit">
    <text evidence="7">Component of the dolichol-phosphate mannose (DPM) synthase complex.</text>
</comment>
<keyword evidence="8" id="KW-0328">Glycosyltransferase</keyword>
<comment type="function">
    <text evidence="7">Stabilizer subunit of the dolichol-phosphate mannose (DPM) synthase complex; tethers catalytic subunit to the ER.</text>
</comment>
<name>A0A167JZI6_CALVF</name>
<keyword evidence="8" id="KW-0808">Transferase</keyword>
<feature type="transmembrane region" description="Helical" evidence="7">
    <location>
        <begin position="45"/>
        <end position="66"/>
    </location>
</feature>
<dbReference type="InterPro" id="IPR013174">
    <property type="entry name" value="DPM3"/>
</dbReference>
<keyword evidence="5 7" id="KW-1133">Transmembrane helix</keyword>
<reference evidence="8 9" key="1">
    <citation type="journal article" date="2016" name="Mol. Biol. Evol.">
        <title>Comparative Genomics of Early-Diverging Mushroom-Forming Fungi Provides Insights into the Origins of Lignocellulose Decay Capabilities.</title>
        <authorList>
            <person name="Nagy L.G."/>
            <person name="Riley R."/>
            <person name="Tritt A."/>
            <person name="Adam C."/>
            <person name="Daum C."/>
            <person name="Floudas D."/>
            <person name="Sun H."/>
            <person name="Yadav J.S."/>
            <person name="Pangilinan J."/>
            <person name="Larsson K.H."/>
            <person name="Matsuura K."/>
            <person name="Barry K."/>
            <person name="Labutti K."/>
            <person name="Kuo R."/>
            <person name="Ohm R.A."/>
            <person name="Bhattacharya S.S."/>
            <person name="Shirouzu T."/>
            <person name="Yoshinaga Y."/>
            <person name="Martin F.M."/>
            <person name="Grigoriev I.V."/>
            <person name="Hibbett D.S."/>
        </authorList>
    </citation>
    <scope>NUCLEOTIDE SEQUENCE [LARGE SCALE GENOMIC DNA]</scope>
    <source>
        <strain evidence="8 9">TUFC12733</strain>
    </source>
</reference>
<dbReference type="EMBL" id="KV417297">
    <property type="protein sequence ID" value="KZO94101.1"/>
    <property type="molecule type" value="Genomic_DNA"/>
</dbReference>
<evidence type="ECO:0000256" key="2">
    <source>
        <dbReference type="ARBA" id="ARBA00010430"/>
    </source>
</evidence>
<evidence type="ECO:0000256" key="6">
    <source>
        <dbReference type="ARBA" id="ARBA00023136"/>
    </source>
</evidence>